<dbReference type="Gene3D" id="2.40.50.100">
    <property type="match status" value="1"/>
</dbReference>
<dbReference type="AlphaFoldDB" id="A0A923PNI4"/>
<dbReference type="InterPro" id="IPR058625">
    <property type="entry name" value="MdtA-like_BSH"/>
</dbReference>
<keyword evidence="2" id="KW-0732">Signal</keyword>
<gene>
    <name evidence="4" type="ORF">H9S92_17540</name>
</gene>
<dbReference type="EMBL" id="JACSIT010000142">
    <property type="protein sequence ID" value="MBC6995976.1"/>
    <property type="molecule type" value="Genomic_DNA"/>
</dbReference>
<dbReference type="RefSeq" id="WP_187468002.1">
    <property type="nucleotide sequence ID" value="NZ_JACSIT010000142.1"/>
</dbReference>
<comment type="caution">
    <text evidence="4">The sequence shown here is derived from an EMBL/GenBank/DDBJ whole genome shotgun (WGS) entry which is preliminary data.</text>
</comment>
<feature type="domain" description="Multidrug resistance protein MdtA-like barrel-sandwich hybrid" evidence="3">
    <location>
        <begin position="71"/>
        <end position="197"/>
    </location>
</feature>
<dbReference type="Pfam" id="PF25917">
    <property type="entry name" value="BSH_RND"/>
    <property type="match status" value="1"/>
</dbReference>
<sequence>MFTPLHLTRWLLPLCLFFAACGPPAEDPESDPTAAAAASPAEVPLVQTVEARVGRLPLRRQATGKLRARNEVVIKSQLGGPVLRAPQEGALYAAGDLLLSIDPRPLELARDRAAAARDEAAFRRRDLLLRLSPEDSTLVSALARENILIQSGLPAAEVALAEATFQLSLARLTAPFAGRVADVKIQPGQQISPGEEVCTLIDPRSLEAEFSLLEQEIALTQVLPPGPPKGGSRDKEQGKVYVSPIARPELRLAAVLDILNPRIDDGGLLRARARLVNPNTPGLYAGMNVAVSLESAAPPAIVVPKTAVLIRSGRTLVFTYDEATQRAKWQYVTVAYENDESVALSEGVTAGQRVIINGGLTLDHDSPVRVGETN</sequence>
<evidence type="ECO:0000313" key="4">
    <source>
        <dbReference type="EMBL" id="MBC6995976.1"/>
    </source>
</evidence>
<dbReference type="SUPFAM" id="SSF111369">
    <property type="entry name" value="HlyD-like secretion proteins"/>
    <property type="match status" value="1"/>
</dbReference>
<accession>A0A923PNI4</accession>
<dbReference type="Gene3D" id="2.40.420.20">
    <property type="match status" value="1"/>
</dbReference>
<keyword evidence="5" id="KW-1185">Reference proteome</keyword>
<dbReference type="GO" id="GO:1990281">
    <property type="term" value="C:efflux pump complex"/>
    <property type="evidence" value="ECO:0007669"/>
    <property type="project" value="TreeGrafter"/>
</dbReference>
<proteinExistence type="inferred from homology"/>
<organism evidence="4 5">
    <name type="scientific">Neolewinella lacunae</name>
    <dbReference type="NCBI Taxonomy" id="1517758"/>
    <lineage>
        <taxon>Bacteria</taxon>
        <taxon>Pseudomonadati</taxon>
        <taxon>Bacteroidota</taxon>
        <taxon>Saprospiria</taxon>
        <taxon>Saprospirales</taxon>
        <taxon>Lewinellaceae</taxon>
        <taxon>Neolewinella</taxon>
    </lineage>
</organism>
<comment type="similarity">
    <text evidence="1">Belongs to the membrane fusion protein (MFP) (TC 8.A.1) family.</text>
</comment>
<protein>
    <submittedName>
        <fullName evidence="4">Efflux RND transporter periplasmic adaptor subunit</fullName>
    </submittedName>
</protein>
<dbReference type="Gene3D" id="1.10.287.470">
    <property type="entry name" value="Helix hairpin bin"/>
    <property type="match status" value="1"/>
</dbReference>
<reference evidence="4" key="1">
    <citation type="submission" date="2020-08" db="EMBL/GenBank/DDBJ databases">
        <title>Lewinella bacteria from marine environments.</title>
        <authorList>
            <person name="Zhong Y."/>
        </authorList>
    </citation>
    <scope>NUCLEOTIDE SEQUENCE</scope>
    <source>
        <strain evidence="4">KCTC 42187</strain>
    </source>
</reference>
<evidence type="ECO:0000256" key="2">
    <source>
        <dbReference type="SAM" id="SignalP"/>
    </source>
</evidence>
<feature type="signal peptide" evidence="2">
    <location>
        <begin position="1"/>
        <end position="25"/>
    </location>
</feature>
<feature type="chain" id="PRO_5037347370" evidence="2">
    <location>
        <begin position="26"/>
        <end position="374"/>
    </location>
</feature>
<name>A0A923PNI4_9BACT</name>
<dbReference type="PANTHER" id="PTHR30469:SF15">
    <property type="entry name" value="HLYD FAMILY OF SECRETION PROTEINS"/>
    <property type="match status" value="1"/>
</dbReference>
<evidence type="ECO:0000313" key="5">
    <source>
        <dbReference type="Proteomes" id="UP000650081"/>
    </source>
</evidence>
<dbReference type="InterPro" id="IPR006143">
    <property type="entry name" value="RND_pump_MFP"/>
</dbReference>
<dbReference type="NCBIfam" id="TIGR01730">
    <property type="entry name" value="RND_mfp"/>
    <property type="match status" value="1"/>
</dbReference>
<evidence type="ECO:0000256" key="1">
    <source>
        <dbReference type="ARBA" id="ARBA00009477"/>
    </source>
</evidence>
<dbReference type="Gene3D" id="2.40.30.170">
    <property type="match status" value="1"/>
</dbReference>
<dbReference type="Proteomes" id="UP000650081">
    <property type="component" value="Unassembled WGS sequence"/>
</dbReference>
<evidence type="ECO:0000259" key="3">
    <source>
        <dbReference type="Pfam" id="PF25917"/>
    </source>
</evidence>
<dbReference type="GO" id="GO:0015562">
    <property type="term" value="F:efflux transmembrane transporter activity"/>
    <property type="evidence" value="ECO:0007669"/>
    <property type="project" value="TreeGrafter"/>
</dbReference>
<dbReference type="PANTHER" id="PTHR30469">
    <property type="entry name" value="MULTIDRUG RESISTANCE PROTEIN MDTA"/>
    <property type="match status" value="1"/>
</dbReference>